<gene>
    <name evidence="3" type="ORF">CVLEPA_LOCUS20457</name>
</gene>
<feature type="transmembrane region" description="Helical" evidence="2">
    <location>
        <begin position="12"/>
        <end position="37"/>
    </location>
</feature>
<keyword evidence="2" id="KW-1133">Transmembrane helix</keyword>
<proteinExistence type="predicted"/>
<keyword evidence="4" id="KW-1185">Reference proteome</keyword>
<accession>A0ABP0GE53</accession>
<feature type="region of interest" description="Disordered" evidence="1">
    <location>
        <begin position="44"/>
        <end position="75"/>
    </location>
</feature>
<name>A0ABP0GE53_CLALP</name>
<evidence type="ECO:0000256" key="1">
    <source>
        <dbReference type="SAM" id="MobiDB-lite"/>
    </source>
</evidence>
<sequence>MNSTIIDSVTIATLITSPIFTFIALMVLLLCYCYPVLDCLKEDDDYNRPRVNRPKAPKQARENIELPVLKPSNKP</sequence>
<keyword evidence="2" id="KW-0472">Membrane</keyword>
<evidence type="ECO:0000256" key="2">
    <source>
        <dbReference type="SAM" id="Phobius"/>
    </source>
</evidence>
<keyword evidence="2" id="KW-0812">Transmembrane</keyword>
<evidence type="ECO:0000313" key="4">
    <source>
        <dbReference type="Proteomes" id="UP001642483"/>
    </source>
</evidence>
<evidence type="ECO:0000313" key="3">
    <source>
        <dbReference type="EMBL" id="CAK8688440.1"/>
    </source>
</evidence>
<organism evidence="3 4">
    <name type="scientific">Clavelina lepadiformis</name>
    <name type="common">Light-bulb sea squirt</name>
    <name type="synonym">Ascidia lepadiformis</name>
    <dbReference type="NCBI Taxonomy" id="159417"/>
    <lineage>
        <taxon>Eukaryota</taxon>
        <taxon>Metazoa</taxon>
        <taxon>Chordata</taxon>
        <taxon>Tunicata</taxon>
        <taxon>Ascidiacea</taxon>
        <taxon>Aplousobranchia</taxon>
        <taxon>Clavelinidae</taxon>
        <taxon>Clavelina</taxon>
    </lineage>
</organism>
<comment type="caution">
    <text evidence="3">The sequence shown here is derived from an EMBL/GenBank/DDBJ whole genome shotgun (WGS) entry which is preliminary data.</text>
</comment>
<dbReference type="Proteomes" id="UP001642483">
    <property type="component" value="Unassembled WGS sequence"/>
</dbReference>
<reference evidence="3 4" key="1">
    <citation type="submission" date="2024-02" db="EMBL/GenBank/DDBJ databases">
        <authorList>
            <person name="Daric V."/>
            <person name="Darras S."/>
        </authorList>
    </citation>
    <scope>NUCLEOTIDE SEQUENCE [LARGE SCALE GENOMIC DNA]</scope>
</reference>
<dbReference type="EMBL" id="CAWYQH010000108">
    <property type="protein sequence ID" value="CAK8688440.1"/>
    <property type="molecule type" value="Genomic_DNA"/>
</dbReference>
<protein>
    <submittedName>
        <fullName evidence="3">Uncharacterized protein</fullName>
    </submittedName>
</protein>